<protein>
    <submittedName>
        <fullName evidence="3">DUF998 domain-containing protein</fullName>
    </submittedName>
</protein>
<keyword evidence="1" id="KW-0472">Membrane</keyword>
<dbReference type="Pfam" id="PF06197">
    <property type="entry name" value="DUF998"/>
    <property type="match status" value="1"/>
</dbReference>
<sequence length="249" mass="25741">MTTSRTAVAALLGLGALTYSAWALEAVLTTDLAPAHTYVSELAARNQPHGSLFRTTDLLAGTLVWAAGLLASLRPPFPGRWTRAGWVALVLFGTATAVDSRLPLSCAPTADPACAAQERAGLLPLAHSAHSVSSTVALCGILVAMVALTLTARRYAPRAPLARSGPALVTLELAATVWTLAAIAALEAGHDGWGLGVAQRLQVGVIAVWLGVLAVSLVRPMTPVVLLGDRVLDVHGRERVTSGSGDTRP</sequence>
<name>A0ABZ1HHZ4_STRPH</name>
<dbReference type="EMBL" id="CP109135">
    <property type="protein sequence ID" value="WSD18232.1"/>
    <property type="molecule type" value="Genomic_DNA"/>
</dbReference>
<feature type="chain" id="PRO_5047392557" evidence="2">
    <location>
        <begin position="24"/>
        <end position="249"/>
    </location>
</feature>
<feature type="transmembrane region" description="Helical" evidence="1">
    <location>
        <begin position="164"/>
        <end position="186"/>
    </location>
</feature>
<feature type="transmembrane region" description="Helical" evidence="1">
    <location>
        <begin position="206"/>
        <end position="227"/>
    </location>
</feature>
<gene>
    <name evidence="3" type="ORF">OHB35_36215</name>
</gene>
<keyword evidence="1" id="KW-0812">Transmembrane</keyword>
<feature type="signal peptide" evidence="2">
    <location>
        <begin position="1"/>
        <end position="23"/>
    </location>
</feature>
<dbReference type="Proteomes" id="UP001340816">
    <property type="component" value="Chromosome"/>
</dbReference>
<evidence type="ECO:0000256" key="2">
    <source>
        <dbReference type="SAM" id="SignalP"/>
    </source>
</evidence>
<feature type="transmembrane region" description="Helical" evidence="1">
    <location>
        <begin position="132"/>
        <end position="152"/>
    </location>
</feature>
<evidence type="ECO:0000313" key="3">
    <source>
        <dbReference type="EMBL" id="WSD18232.1"/>
    </source>
</evidence>
<evidence type="ECO:0000256" key="1">
    <source>
        <dbReference type="SAM" id="Phobius"/>
    </source>
</evidence>
<keyword evidence="2" id="KW-0732">Signal</keyword>
<evidence type="ECO:0000313" key="4">
    <source>
        <dbReference type="Proteomes" id="UP001340816"/>
    </source>
</evidence>
<dbReference type="RefSeq" id="WP_326760962.1">
    <property type="nucleotide sequence ID" value="NZ_CP109135.1"/>
</dbReference>
<dbReference type="InterPro" id="IPR009339">
    <property type="entry name" value="DUF998"/>
</dbReference>
<keyword evidence="1" id="KW-1133">Transmembrane helix</keyword>
<organism evidence="3 4">
    <name type="scientific">Streptomyces phaeochromogenes</name>
    <dbReference type="NCBI Taxonomy" id="1923"/>
    <lineage>
        <taxon>Bacteria</taxon>
        <taxon>Bacillati</taxon>
        <taxon>Actinomycetota</taxon>
        <taxon>Actinomycetes</taxon>
        <taxon>Kitasatosporales</taxon>
        <taxon>Streptomycetaceae</taxon>
        <taxon>Streptomyces</taxon>
        <taxon>Streptomyces phaeochromogenes group</taxon>
    </lineage>
</organism>
<reference evidence="3 4" key="1">
    <citation type="submission" date="2022-10" db="EMBL/GenBank/DDBJ databases">
        <title>The complete genomes of actinobacterial strains from the NBC collection.</title>
        <authorList>
            <person name="Joergensen T.S."/>
            <person name="Alvarez Arevalo M."/>
            <person name="Sterndorff E.B."/>
            <person name="Faurdal D."/>
            <person name="Vuksanovic O."/>
            <person name="Mourched A.-S."/>
            <person name="Charusanti P."/>
            <person name="Shaw S."/>
            <person name="Blin K."/>
            <person name="Weber T."/>
        </authorList>
    </citation>
    <scope>NUCLEOTIDE SEQUENCE [LARGE SCALE GENOMIC DNA]</scope>
    <source>
        <strain evidence="3 4">NBC 01752</strain>
    </source>
</reference>
<proteinExistence type="predicted"/>
<accession>A0ABZ1HHZ4</accession>
<keyword evidence="4" id="KW-1185">Reference proteome</keyword>